<dbReference type="PANTHER" id="PTHR10127:SF850">
    <property type="entry name" value="METALLOENDOPEPTIDASE"/>
    <property type="match status" value="1"/>
</dbReference>
<comment type="caution">
    <text evidence="1">Lacks conserved residue(s) required for the propagation of feature annotation.</text>
</comment>
<organism evidence="6 7">
    <name type="scientific">Phialocephala subalpina</name>
    <dbReference type="NCBI Taxonomy" id="576137"/>
    <lineage>
        <taxon>Eukaryota</taxon>
        <taxon>Fungi</taxon>
        <taxon>Dikarya</taxon>
        <taxon>Ascomycota</taxon>
        <taxon>Pezizomycotina</taxon>
        <taxon>Leotiomycetes</taxon>
        <taxon>Helotiales</taxon>
        <taxon>Mollisiaceae</taxon>
        <taxon>Phialocephala</taxon>
        <taxon>Phialocephala fortinii species complex</taxon>
    </lineage>
</organism>
<keyword evidence="2" id="KW-0175">Coiled coil</keyword>
<dbReference type="GO" id="GO:0006508">
    <property type="term" value="P:proteolysis"/>
    <property type="evidence" value="ECO:0007669"/>
    <property type="project" value="UniProtKB-KW"/>
</dbReference>
<keyword evidence="1" id="KW-0479">Metal-binding</keyword>
<dbReference type="PANTHER" id="PTHR10127">
    <property type="entry name" value="DISCOIDIN, CUB, EGF, LAMININ , AND ZINC METALLOPROTEASE DOMAIN CONTAINING"/>
    <property type="match status" value="1"/>
</dbReference>
<keyword evidence="7" id="KW-1185">Reference proteome</keyword>
<feature type="active site" evidence="1">
    <location>
        <position position="537"/>
    </location>
</feature>
<dbReference type="AlphaFoldDB" id="A0A1L7X6T2"/>
<feature type="compositionally biased region" description="Basic and acidic residues" evidence="3">
    <location>
        <begin position="230"/>
        <end position="239"/>
    </location>
</feature>
<dbReference type="Pfam" id="PF01400">
    <property type="entry name" value="Astacin"/>
    <property type="match status" value="1"/>
</dbReference>
<dbReference type="InterPro" id="IPR006026">
    <property type="entry name" value="Peptidase_Metallo"/>
</dbReference>
<feature type="region of interest" description="Disordered" evidence="3">
    <location>
        <begin position="177"/>
        <end position="203"/>
    </location>
</feature>
<dbReference type="EMBL" id="FJOG01000016">
    <property type="protein sequence ID" value="CZR60734.1"/>
    <property type="molecule type" value="Genomic_DNA"/>
</dbReference>
<evidence type="ECO:0000313" key="6">
    <source>
        <dbReference type="EMBL" id="CZR60734.1"/>
    </source>
</evidence>
<keyword evidence="4" id="KW-0812">Transmembrane</keyword>
<feature type="domain" description="Peptidase M12A" evidence="5">
    <location>
        <begin position="435"/>
        <end position="639"/>
    </location>
</feature>
<feature type="coiled-coil region" evidence="2">
    <location>
        <begin position="119"/>
        <end position="176"/>
    </location>
</feature>
<protein>
    <recommendedName>
        <fullName evidence="5">Peptidase M12A domain-containing protein</fullName>
    </recommendedName>
</protein>
<dbReference type="OrthoDB" id="291007at2759"/>
<keyword evidence="4" id="KW-1133">Transmembrane helix</keyword>
<feature type="binding site" evidence="1">
    <location>
        <position position="536"/>
    </location>
    <ligand>
        <name>Zn(2+)</name>
        <dbReference type="ChEBI" id="CHEBI:29105"/>
        <note>catalytic</note>
    </ligand>
</feature>
<comment type="cofactor">
    <cofactor evidence="1">
        <name>Zn(2+)</name>
        <dbReference type="ChEBI" id="CHEBI:29105"/>
    </cofactor>
    <text evidence="1">Binds 1 zinc ion per subunit.</text>
</comment>
<dbReference type="STRING" id="576137.A0A1L7X6T2"/>
<dbReference type="SMART" id="SM00235">
    <property type="entry name" value="ZnMc"/>
    <property type="match status" value="1"/>
</dbReference>
<feature type="binding site" evidence="1">
    <location>
        <position position="540"/>
    </location>
    <ligand>
        <name>Zn(2+)</name>
        <dbReference type="ChEBI" id="CHEBI:29105"/>
        <note>catalytic</note>
    </ligand>
</feature>
<keyword evidence="1" id="KW-0482">Metalloprotease</keyword>
<sequence length="732" mass="83222">MATTGDLLRCKTCVFITPLRAEMLEHSVAFLHQYAQHITATVTNGEVKMNKQSEVINLEGSEYLSERSEYLSERSQWRRDLLLPIAKKTLERRGAAMTPAQRRCAEEWLADERLGHQMEAAKKVKAQQKVEEMERLKNEAEAAEKRIKEKKVAKRMAAKERAAKRERARMIALETQATKTDPTNEPQQPHGHPGKYQAKHEGTKIRKTGNAEECRGQTIKGSGDEVNNGRTEEKQEGEEIRDELARTLADGEEQVTSDDQIYTTAKSAKRLDLENVVPGRETMVKILFLEHIAFEQLLLNKLRLDEILEHLPPADVPAEDLDLLADNLPTDSHPKDNLLAQNSTFLSSMSISSICFQAAQFLRTLKLWKSSTGDQSELLITRNDRHVRVSPNLMQEDAPLSNRASMRATNHQETNQNDDQSLHLAVMRSNETCTQLVVKRNHLWGTGSNIRLTFLNGTPQQRQDVMGWIKEWEQHANINFVEVDQEKSDIRISFEIGGCWSYVGTKALEIPKKDSTVGLGITPWNTSAEVRRVVLHEFGHVLGCLHEHQSPHNPLLFEEKATCKYFADKHKWDEAATERDVLRMYKSEEVDATRYDIDSIMHYPFPNSIFSNTVDAIPENYDLSETDKKKIGRLYPFCSSSKKVQKGPATMRKSSRMQQTNWALQSNVFGMSPTNMMGTSTSEHRSQSLEPAQMPLLFEQDALKWQGGWLILLWVAAQVVVGLWALSRLGNI</sequence>
<keyword evidence="1" id="KW-0378">Hydrolase</keyword>
<evidence type="ECO:0000256" key="1">
    <source>
        <dbReference type="PROSITE-ProRule" id="PRU01211"/>
    </source>
</evidence>
<dbReference type="Gene3D" id="3.40.390.10">
    <property type="entry name" value="Collagenase (Catalytic Domain)"/>
    <property type="match status" value="1"/>
</dbReference>
<keyword evidence="1" id="KW-0645">Protease</keyword>
<feature type="compositionally biased region" description="Polar residues" evidence="3">
    <location>
        <begin position="177"/>
        <end position="187"/>
    </location>
</feature>
<accession>A0A1L7X6T2</accession>
<evidence type="ECO:0000256" key="3">
    <source>
        <dbReference type="SAM" id="MobiDB-lite"/>
    </source>
</evidence>
<keyword evidence="1" id="KW-0862">Zinc</keyword>
<dbReference type="PROSITE" id="PS51864">
    <property type="entry name" value="ASTACIN"/>
    <property type="match status" value="1"/>
</dbReference>
<feature type="region of interest" description="Disordered" evidence="3">
    <location>
        <begin position="215"/>
        <end position="239"/>
    </location>
</feature>
<dbReference type="SUPFAM" id="SSF55486">
    <property type="entry name" value="Metalloproteases ('zincins'), catalytic domain"/>
    <property type="match status" value="1"/>
</dbReference>
<feature type="binding site" evidence="1">
    <location>
        <position position="546"/>
    </location>
    <ligand>
        <name>Zn(2+)</name>
        <dbReference type="ChEBI" id="CHEBI:29105"/>
        <note>catalytic</note>
    </ligand>
</feature>
<dbReference type="InterPro" id="IPR024079">
    <property type="entry name" value="MetalloPept_cat_dom_sf"/>
</dbReference>
<dbReference type="Proteomes" id="UP000184330">
    <property type="component" value="Unassembled WGS sequence"/>
</dbReference>
<evidence type="ECO:0000256" key="2">
    <source>
        <dbReference type="SAM" id="Coils"/>
    </source>
</evidence>
<evidence type="ECO:0000313" key="7">
    <source>
        <dbReference type="Proteomes" id="UP000184330"/>
    </source>
</evidence>
<dbReference type="GO" id="GO:0008270">
    <property type="term" value="F:zinc ion binding"/>
    <property type="evidence" value="ECO:0007669"/>
    <property type="project" value="UniProtKB-UniRule"/>
</dbReference>
<gene>
    <name evidence="6" type="ORF">PAC_10630</name>
</gene>
<name>A0A1L7X6T2_9HELO</name>
<dbReference type="InterPro" id="IPR001506">
    <property type="entry name" value="Peptidase_M12A"/>
</dbReference>
<proteinExistence type="predicted"/>
<evidence type="ECO:0000259" key="5">
    <source>
        <dbReference type="PROSITE" id="PS51864"/>
    </source>
</evidence>
<evidence type="ECO:0000256" key="4">
    <source>
        <dbReference type="SAM" id="Phobius"/>
    </source>
</evidence>
<keyword evidence="4" id="KW-0472">Membrane</keyword>
<dbReference type="GO" id="GO:0004222">
    <property type="term" value="F:metalloendopeptidase activity"/>
    <property type="evidence" value="ECO:0007669"/>
    <property type="project" value="UniProtKB-UniRule"/>
</dbReference>
<feature type="transmembrane region" description="Helical" evidence="4">
    <location>
        <begin position="707"/>
        <end position="726"/>
    </location>
</feature>
<reference evidence="6 7" key="1">
    <citation type="submission" date="2016-03" db="EMBL/GenBank/DDBJ databases">
        <authorList>
            <person name="Ploux O."/>
        </authorList>
    </citation>
    <scope>NUCLEOTIDE SEQUENCE [LARGE SCALE GENOMIC DNA]</scope>
    <source>
        <strain evidence="6 7">UAMH 11012</strain>
    </source>
</reference>